<sequence>MKKIKKTITSKVTSDIETKTYNFRAPVAWAEKISKLDKTLSEIAREAVRAAIVDSVTGTNQRNFAARDEIIISLLEEAEKYRVKNEELRGKVHELELTILKMNGDELAAELLED</sequence>
<dbReference type="EMBL" id="PYMB01000036">
    <property type="protein sequence ID" value="PSW05047.1"/>
    <property type="molecule type" value="Genomic_DNA"/>
</dbReference>
<reference evidence="2 3" key="1">
    <citation type="submission" date="2018-03" db="EMBL/GenBank/DDBJ databases">
        <title>Whole genome sequencing of Histamine producing bacteria.</title>
        <authorList>
            <person name="Butler K."/>
        </authorList>
    </citation>
    <scope>NUCLEOTIDE SEQUENCE [LARGE SCALE GENOMIC DNA]</scope>
    <source>
        <strain evidence="2 3">DSM 19138</strain>
    </source>
</reference>
<accession>A0A2T3MYQ0</accession>
<proteinExistence type="predicted"/>
<keyword evidence="1" id="KW-0175">Coiled coil</keyword>
<protein>
    <submittedName>
        <fullName evidence="2">Uncharacterized protein</fullName>
    </submittedName>
</protein>
<dbReference type="Proteomes" id="UP000241346">
    <property type="component" value="Unassembled WGS sequence"/>
</dbReference>
<name>A0A2T3MYQ0_9GAMM</name>
<feature type="coiled-coil region" evidence="1">
    <location>
        <begin position="71"/>
        <end position="98"/>
    </location>
</feature>
<organism evidence="2 3">
    <name type="scientific">Photobacterium rosenbergii</name>
    <dbReference type="NCBI Taxonomy" id="294936"/>
    <lineage>
        <taxon>Bacteria</taxon>
        <taxon>Pseudomonadati</taxon>
        <taxon>Pseudomonadota</taxon>
        <taxon>Gammaproteobacteria</taxon>
        <taxon>Vibrionales</taxon>
        <taxon>Vibrionaceae</taxon>
        <taxon>Photobacterium</taxon>
    </lineage>
</organism>
<evidence type="ECO:0000313" key="3">
    <source>
        <dbReference type="Proteomes" id="UP000241346"/>
    </source>
</evidence>
<evidence type="ECO:0000256" key="1">
    <source>
        <dbReference type="SAM" id="Coils"/>
    </source>
</evidence>
<dbReference type="AlphaFoldDB" id="A0A2T3MYQ0"/>
<comment type="caution">
    <text evidence="2">The sequence shown here is derived from an EMBL/GenBank/DDBJ whole genome shotgun (WGS) entry which is preliminary data.</text>
</comment>
<gene>
    <name evidence="2" type="ORF">C9J01_27670</name>
</gene>
<dbReference type="RefSeq" id="WP_107301287.1">
    <property type="nucleotide sequence ID" value="NZ_PYMB01000036.1"/>
</dbReference>
<evidence type="ECO:0000313" key="2">
    <source>
        <dbReference type="EMBL" id="PSW05047.1"/>
    </source>
</evidence>